<dbReference type="Proteomes" id="UP000095131">
    <property type="component" value="Unassembled WGS sequence"/>
</dbReference>
<evidence type="ECO:0000313" key="1">
    <source>
        <dbReference type="EMBL" id="ODS10925.1"/>
    </source>
</evidence>
<evidence type="ECO:0000313" key="2">
    <source>
        <dbReference type="Proteomes" id="UP000095131"/>
    </source>
</evidence>
<dbReference type="OrthoDB" id="6262411at2"/>
<dbReference type="AlphaFoldDB" id="A0A1E3WMG0"/>
<name>A0A1E3WMG0_9VIBR</name>
<organism evidence="1 2">
    <name type="scientific">Vibrio scophthalmi</name>
    <dbReference type="NCBI Taxonomy" id="45658"/>
    <lineage>
        <taxon>Bacteria</taxon>
        <taxon>Pseudomonadati</taxon>
        <taxon>Pseudomonadota</taxon>
        <taxon>Gammaproteobacteria</taxon>
        <taxon>Vibrionales</taxon>
        <taxon>Vibrionaceae</taxon>
        <taxon>Vibrio</taxon>
    </lineage>
</organism>
<comment type="caution">
    <text evidence="1">The sequence shown here is derived from an EMBL/GenBank/DDBJ whole genome shotgun (WGS) entry which is preliminary data.</text>
</comment>
<gene>
    <name evidence="1" type="ORF">VSF3289_01186</name>
</gene>
<reference evidence="1 2" key="1">
    <citation type="submission" date="2016-08" db="EMBL/GenBank/DDBJ databases">
        <title>Genome sequencing of Vibrio scophthalmi strain FP3289, an isolated from Paralichthys olivaceus.</title>
        <authorList>
            <person name="Han H.-J."/>
        </authorList>
    </citation>
    <scope>NUCLEOTIDE SEQUENCE [LARGE SCALE GENOMIC DNA]</scope>
    <source>
        <strain evidence="1 2">FP3289</strain>
    </source>
</reference>
<accession>A0A1E3WMG0</accession>
<proteinExistence type="predicted"/>
<protein>
    <submittedName>
        <fullName evidence="1">Uncharacterized protein</fullName>
    </submittedName>
</protein>
<dbReference type="EMBL" id="MDCJ01000002">
    <property type="protein sequence ID" value="ODS10925.1"/>
    <property type="molecule type" value="Genomic_DNA"/>
</dbReference>
<sequence>MNKQYTRPEGTDLDVSHSTIVVAEAVAKLLATKFQGTAKELHKVTDVQRHGKRFDSLNDVKSTVTGTGTIRVIARRVQNVRREAGYTIGDVHFVAFILVNDQYGENRDQRAELIASRLGVEVLSPSFSQSLKKFAHKAVSSCQWENITTQAFDEIGVSMFAVQWSQECRLNVPVDESEMDDFLVAFMTADIAANAPLMEAKIELEQEPTNA</sequence>
<dbReference type="RefSeq" id="WP_069446355.1">
    <property type="nucleotide sequence ID" value="NZ_MDCJ01000002.1"/>
</dbReference>